<proteinExistence type="inferred from homology"/>
<feature type="signal peptide" evidence="8">
    <location>
        <begin position="1"/>
        <end position="18"/>
    </location>
</feature>
<dbReference type="Proteomes" id="UP000594260">
    <property type="component" value="Unplaced"/>
</dbReference>
<evidence type="ECO:0000256" key="2">
    <source>
        <dbReference type="ARBA" id="ARBA00010718"/>
    </source>
</evidence>
<dbReference type="GO" id="GO:0008270">
    <property type="term" value="F:zinc ion binding"/>
    <property type="evidence" value="ECO:0007669"/>
    <property type="project" value="UniProtKB-UniRule"/>
</dbReference>
<dbReference type="PANTHER" id="PTHR18952:SF265">
    <property type="entry name" value="CARBONIC ANHYDRASE"/>
    <property type="match status" value="1"/>
</dbReference>
<keyword evidence="4 8" id="KW-0479">Metal-binding</keyword>
<dbReference type="FunCoup" id="A0A7M7MBF9">
    <property type="interactions" value="35"/>
</dbReference>
<dbReference type="InterPro" id="IPR036398">
    <property type="entry name" value="CA_dom_sf"/>
</dbReference>
<evidence type="ECO:0000313" key="11">
    <source>
        <dbReference type="Proteomes" id="UP000594260"/>
    </source>
</evidence>
<evidence type="ECO:0000256" key="7">
    <source>
        <dbReference type="ARBA" id="ARBA00048348"/>
    </source>
</evidence>
<dbReference type="GeneID" id="111251595"/>
<evidence type="ECO:0000256" key="4">
    <source>
        <dbReference type="ARBA" id="ARBA00022723"/>
    </source>
</evidence>
<accession>A0A7M7MBF9</accession>
<keyword evidence="5 8" id="KW-0862">Zinc</keyword>
<evidence type="ECO:0000256" key="6">
    <source>
        <dbReference type="ARBA" id="ARBA00023239"/>
    </source>
</evidence>
<dbReference type="PROSITE" id="PS00162">
    <property type="entry name" value="ALPHA_CA_1"/>
    <property type="match status" value="1"/>
</dbReference>
<dbReference type="PROSITE" id="PS51144">
    <property type="entry name" value="ALPHA_CA_2"/>
    <property type="match status" value="1"/>
</dbReference>
<dbReference type="GO" id="GO:0004089">
    <property type="term" value="F:carbonate dehydratase activity"/>
    <property type="evidence" value="ECO:0007669"/>
    <property type="project" value="UniProtKB-UniRule"/>
</dbReference>
<feature type="domain" description="Alpha-carbonic anhydrase" evidence="9">
    <location>
        <begin position="23"/>
        <end position="278"/>
    </location>
</feature>
<dbReference type="SUPFAM" id="SSF51069">
    <property type="entry name" value="Carbonic anhydrase"/>
    <property type="match status" value="1"/>
</dbReference>
<evidence type="ECO:0000256" key="5">
    <source>
        <dbReference type="ARBA" id="ARBA00022833"/>
    </source>
</evidence>
<dbReference type="OMA" id="WINMEDP"/>
<comment type="cofactor">
    <cofactor evidence="8">
        <name>Zn(2+)</name>
        <dbReference type="ChEBI" id="CHEBI:29105"/>
    </cofactor>
</comment>
<dbReference type="EC" id="4.2.1.1" evidence="3 8"/>
<keyword evidence="8" id="KW-0732">Signal</keyword>
<dbReference type="InParanoid" id="A0A7M7MBF9"/>
<comment type="catalytic activity">
    <reaction evidence="7 8">
        <text>hydrogencarbonate + H(+) = CO2 + H2O</text>
        <dbReference type="Rhea" id="RHEA:10748"/>
        <dbReference type="ChEBI" id="CHEBI:15377"/>
        <dbReference type="ChEBI" id="CHEBI:15378"/>
        <dbReference type="ChEBI" id="CHEBI:16526"/>
        <dbReference type="ChEBI" id="CHEBI:17544"/>
        <dbReference type="EC" id="4.2.1.1"/>
    </reaction>
</comment>
<evidence type="ECO:0000313" key="10">
    <source>
        <dbReference type="EnsemblMetazoa" id="XP_022664019"/>
    </source>
</evidence>
<organism evidence="10 11">
    <name type="scientific">Varroa destructor</name>
    <name type="common">Honeybee mite</name>
    <dbReference type="NCBI Taxonomy" id="109461"/>
    <lineage>
        <taxon>Eukaryota</taxon>
        <taxon>Metazoa</taxon>
        <taxon>Ecdysozoa</taxon>
        <taxon>Arthropoda</taxon>
        <taxon>Chelicerata</taxon>
        <taxon>Arachnida</taxon>
        <taxon>Acari</taxon>
        <taxon>Parasitiformes</taxon>
        <taxon>Mesostigmata</taxon>
        <taxon>Gamasina</taxon>
        <taxon>Dermanyssoidea</taxon>
        <taxon>Varroidae</taxon>
        <taxon>Varroa</taxon>
    </lineage>
</organism>
<evidence type="ECO:0000256" key="1">
    <source>
        <dbReference type="ARBA" id="ARBA00002904"/>
    </source>
</evidence>
<protein>
    <recommendedName>
        <fullName evidence="3 8">Carbonic anhydrase</fullName>
        <ecNumber evidence="3 8">4.2.1.1</ecNumber>
    </recommendedName>
</protein>
<feature type="chain" id="PRO_5029951780" description="Carbonic anhydrase" evidence="8">
    <location>
        <begin position="19"/>
        <end position="303"/>
    </location>
</feature>
<dbReference type="PANTHER" id="PTHR18952">
    <property type="entry name" value="CARBONIC ANHYDRASE"/>
    <property type="match status" value="1"/>
</dbReference>
<comment type="similarity">
    <text evidence="2 8">Belongs to the alpha-carbonic anhydrase family.</text>
</comment>
<dbReference type="CDD" id="cd00326">
    <property type="entry name" value="alpha_CA"/>
    <property type="match status" value="1"/>
</dbReference>
<evidence type="ECO:0000256" key="8">
    <source>
        <dbReference type="RuleBase" id="RU367011"/>
    </source>
</evidence>
<evidence type="ECO:0000256" key="3">
    <source>
        <dbReference type="ARBA" id="ARBA00012925"/>
    </source>
</evidence>
<keyword evidence="6 8" id="KW-0456">Lyase</keyword>
<dbReference type="Pfam" id="PF00194">
    <property type="entry name" value="Carb_anhydrase"/>
    <property type="match status" value="1"/>
</dbReference>
<dbReference type="EnsemblMetazoa" id="XM_022808284">
    <property type="protein sequence ID" value="XP_022664019"/>
    <property type="gene ID" value="LOC111251595"/>
</dbReference>
<dbReference type="InterPro" id="IPR018338">
    <property type="entry name" value="Carbonic_anhydrase_a-class_CS"/>
</dbReference>
<comment type="function">
    <text evidence="1 8">Reversible hydration of carbon dioxide.</text>
</comment>
<reference evidence="10" key="1">
    <citation type="submission" date="2021-01" db="UniProtKB">
        <authorList>
            <consortium name="EnsemblMetazoa"/>
        </authorList>
    </citation>
    <scope>IDENTIFICATION</scope>
</reference>
<dbReference type="InterPro" id="IPR001148">
    <property type="entry name" value="CA_dom"/>
</dbReference>
<evidence type="ECO:0000259" key="9">
    <source>
        <dbReference type="PROSITE" id="PS51144"/>
    </source>
</evidence>
<dbReference type="Gene3D" id="3.10.200.10">
    <property type="entry name" value="Alpha carbonic anhydrase"/>
    <property type="match status" value="1"/>
</dbReference>
<name>A0A7M7MBF9_VARDE</name>
<sequence length="303" mass="33759">MIEYTLLLLVGLARYAWAAEDHDEWSYEGTTGPDAWGLIEMSGNNQCAMKRQSPIDIEVIRTKYDKSLKPLALTGHDKITPSILGVNNGHTVQLNSNEWTQKLSGGPLSGEYKLLQMHFHWGKDSYRGSEHTINGKRYPIELHMVHIAANVTDNTNFPGAIAVLGIFFNLSKGSSNMGIRKIAKLITGMEANTKINITDELSPSMLLPSSRDFFTYEGSLTTPPCSEVVTWLVLREPLKITEVELEAFRSTQLPDKKPLVDNFRPVQPLNNRVVRASFFTGSSSSLMPSLAVVVSSVLLFRLY</sequence>
<dbReference type="KEGG" id="vde:111251595"/>
<dbReference type="InterPro" id="IPR023561">
    <property type="entry name" value="Carbonic_anhydrase_a-class"/>
</dbReference>
<keyword evidence="11" id="KW-1185">Reference proteome</keyword>
<dbReference type="RefSeq" id="XP_022664019.1">
    <property type="nucleotide sequence ID" value="XM_022808284.1"/>
</dbReference>
<dbReference type="SMART" id="SM01057">
    <property type="entry name" value="Carb_anhydrase"/>
    <property type="match status" value="1"/>
</dbReference>
<dbReference type="AlphaFoldDB" id="A0A7M7MBF9"/>
<dbReference type="OrthoDB" id="429145at2759"/>